<evidence type="ECO:0000256" key="1">
    <source>
        <dbReference type="SAM" id="SignalP"/>
    </source>
</evidence>
<evidence type="ECO:0000313" key="3">
    <source>
        <dbReference type="Proteomes" id="UP001175271"/>
    </source>
</evidence>
<feature type="signal peptide" evidence="1">
    <location>
        <begin position="1"/>
        <end position="17"/>
    </location>
</feature>
<keyword evidence="3" id="KW-1185">Reference proteome</keyword>
<proteinExistence type="predicted"/>
<dbReference type="AlphaFoldDB" id="A0AA39IIT5"/>
<reference evidence="2" key="1">
    <citation type="submission" date="2023-06" db="EMBL/GenBank/DDBJ databases">
        <title>Genomic analysis of the entomopathogenic nematode Steinernema hermaphroditum.</title>
        <authorList>
            <person name="Schwarz E.M."/>
            <person name="Heppert J.K."/>
            <person name="Baniya A."/>
            <person name="Schwartz H.T."/>
            <person name="Tan C.-H."/>
            <person name="Antoshechkin I."/>
            <person name="Sternberg P.W."/>
            <person name="Goodrich-Blair H."/>
            <person name="Dillman A.R."/>
        </authorList>
    </citation>
    <scope>NUCLEOTIDE SEQUENCE</scope>
    <source>
        <strain evidence="2">PS9179</strain>
        <tissue evidence="2">Whole animal</tissue>
    </source>
</reference>
<dbReference type="EMBL" id="JAUCMV010000001">
    <property type="protein sequence ID" value="KAK0424425.1"/>
    <property type="molecule type" value="Genomic_DNA"/>
</dbReference>
<keyword evidence="1" id="KW-0732">Signal</keyword>
<protein>
    <submittedName>
        <fullName evidence="2">Uncharacterized protein</fullName>
    </submittedName>
</protein>
<organism evidence="2 3">
    <name type="scientific">Steinernema hermaphroditum</name>
    <dbReference type="NCBI Taxonomy" id="289476"/>
    <lineage>
        <taxon>Eukaryota</taxon>
        <taxon>Metazoa</taxon>
        <taxon>Ecdysozoa</taxon>
        <taxon>Nematoda</taxon>
        <taxon>Chromadorea</taxon>
        <taxon>Rhabditida</taxon>
        <taxon>Tylenchina</taxon>
        <taxon>Panagrolaimomorpha</taxon>
        <taxon>Strongyloidoidea</taxon>
        <taxon>Steinernematidae</taxon>
        <taxon>Steinernema</taxon>
    </lineage>
</organism>
<feature type="chain" id="PRO_5041229781" evidence="1">
    <location>
        <begin position="18"/>
        <end position="119"/>
    </location>
</feature>
<accession>A0AA39IIT5</accession>
<comment type="caution">
    <text evidence="2">The sequence shown here is derived from an EMBL/GenBank/DDBJ whole genome shotgun (WGS) entry which is preliminary data.</text>
</comment>
<sequence length="119" mass="13996">MKFFLAVILVILRWTVADIGKELKQKSYNTMVREAMEKKGDIDPEIYRLWEALCHGTFPVEIFPNKRRPMTVSYKGTEQMDGKCAKDDEEKTRYVPFVSRCPNPLSLFWQSFYLFPCST</sequence>
<name>A0AA39IIT5_9BILA</name>
<evidence type="ECO:0000313" key="2">
    <source>
        <dbReference type="EMBL" id="KAK0424425.1"/>
    </source>
</evidence>
<dbReference type="Proteomes" id="UP001175271">
    <property type="component" value="Unassembled WGS sequence"/>
</dbReference>
<gene>
    <name evidence="2" type="ORF">QR680_008667</name>
</gene>